<evidence type="ECO:0000313" key="6">
    <source>
        <dbReference type="Proteomes" id="UP001054889"/>
    </source>
</evidence>
<evidence type="ECO:0000256" key="1">
    <source>
        <dbReference type="ARBA" id="ARBA00004123"/>
    </source>
</evidence>
<keyword evidence="2" id="KW-0539">Nucleus</keyword>
<dbReference type="GO" id="GO:0005634">
    <property type="term" value="C:nucleus"/>
    <property type="evidence" value="ECO:0007669"/>
    <property type="project" value="UniProtKB-SubCell"/>
</dbReference>
<evidence type="ECO:0000256" key="3">
    <source>
        <dbReference type="SAM" id="MobiDB-lite"/>
    </source>
</evidence>
<evidence type="ECO:0000259" key="4">
    <source>
        <dbReference type="Pfam" id="PF07967"/>
    </source>
</evidence>
<comment type="caution">
    <text evidence="5">The sequence shown here is derived from an EMBL/GenBank/DDBJ whole genome shotgun (WGS) entry which is preliminary data.</text>
</comment>
<dbReference type="Pfam" id="PF07967">
    <property type="entry name" value="zf-C3HC"/>
    <property type="match status" value="1"/>
</dbReference>
<name>A0AAV5C773_ELECO</name>
<accession>A0AAV5C773</accession>
<comment type="subcellular location">
    <subcellularLocation>
        <location evidence="1">Nucleus</location>
    </subcellularLocation>
</comment>
<protein>
    <recommendedName>
        <fullName evidence="4">C3HC-type domain-containing protein</fullName>
    </recommendedName>
</protein>
<reference evidence="5" key="1">
    <citation type="journal article" date="2018" name="DNA Res.">
        <title>Multiple hybrid de novo genome assembly of finger millet, an orphan allotetraploid crop.</title>
        <authorList>
            <person name="Hatakeyama M."/>
            <person name="Aluri S."/>
            <person name="Balachadran M.T."/>
            <person name="Sivarajan S.R."/>
            <person name="Patrignani A."/>
            <person name="Gruter S."/>
            <person name="Poveda L."/>
            <person name="Shimizu-Inatsugi R."/>
            <person name="Baeten J."/>
            <person name="Francoijs K.J."/>
            <person name="Nataraja K.N."/>
            <person name="Reddy Y.A.N."/>
            <person name="Phadnis S."/>
            <person name="Ravikumar R.L."/>
            <person name="Schlapbach R."/>
            <person name="Sreeman S.M."/>
            <person name="Shimizu K.K."/>
        </authorList>
    </citation>
    <scope>NUCLEOTIDE SEQUENCE</scope>
</reference>
<dbReference type="InterPro" id="IPR012935">
    <property type="entry name" value="NuBaID_N"/>
</dbReference>
<organism evidence="5 6">
    <name type="scientific">Eleusine coracana subsp. coracana</name>
    <dbReference type="NCBI Taxonomy" id="191504"/>
    <lineage>
        <taxon>Eukaryota</taxon>
        <taxon>Viridiplantae</taxon>
        <taxon>Streptophyta</taxon>
        <taxon>Embryophyta</taxon>
        <taxon>Tracheophyta</taxon>
        <taxon>Spermatophyta</taxon>
        <taxon>Magnoliopsida</taxon>
        <taxon>Liliopsida</taxon>
        <taxon>Poales</taxon>
        <taxon>Poaceae</taxon>
        <taxon>PACMAD clade</taxon>
        <taxon>Chloridoideae</taxon>
        <taxon>Cynodonteae</taxon>
        <taxon>Eleusininae</taxon>
        <taxon>Eleusine</taxon>
    </lineage>
</organism>
<feature type="region of interest" description="Disordered" evidence="3">
    <location>
        <begin position="289"/>
        <end position="309"/>
    </location>
</feature>
<feature type="region of interest" description="Disordered" evidence="3">
    <location>
        <begin position="457"/>
        <end position="476"/>
    </location>
</feature>
<dbReference type="GO" id="GO:0008270">
    <property type="term" value="F:zinc ion binding"/>
    <property type="evidence" value="ECO:0007669"/>
    <property type="project" value="InterPro"/>
</dbReference>
<feature type="region of interest" description="Disordered" evidence="3">
    <location>
        <begin position="23"/>
        <end position="54"/>
    </location>
</feature>
<gene>
    <name evidence="5" type="primary">ga10575</name>
    <name evidence="5" type="ORF">PR202_ga10575</name>
</gene>
<feature type="compositionally biased region" description="Basic and acidic residues" evidence="3">
    <location>
        <begin position="289"/>
        <end position="301"/>
    </location>
</feature>
<dbReference type="PANTHER" id="PTHR15835">
    <property type="entry name" value="NUCLEAR-INTERACTING PARTNER OF ALK"/>
    <property type="match status" value="1"/>
</dbReference>
<reference evidence="5" key="2">
    <citation type="submission" date="2021-12" db="EMBL/GenBank/DDBJ databases">
        <title>Resequencing data analysis of finger millet.</title>
        <authorList>
            <person name="Hatakeyama M."/>
            <person name="Aluri S."/>
            <person name="Balachadran M.T."/>
            <person name="Sivarajan S.R."/>
            <person name="Poveda L."/>
            <person name="Shimizu-Inatsugi R."/>
            <person name="Schlapbach R."/>
            <person name="Sreeman S.M."/>
            <person name="Shimizu K.K."/>
        </authorList>
    </citation>
    <scope>NUCLEOTIDE SEQUENCE</scope>
</reference>
<dbReference type="AlphaFoldDB" id="A0AAV5C773"/>
<dbReference type="EMBL" id="BQKI01000004">
    <property type="protein sequence ID" value="GJM93970.1"/>
    <property type="molecule type" value="Genomic_DNA"/>
</dbReference>
<dbReference type="Proteomes" id="UP001054889">
    <property type="component" value="Unassembled WGS sequence"/>
</dbReference>
<feature type="domain" description="C3HC-type" evidence="4">
    <location>
        <begin position="90"/>
        <end position="214"/>
    </location>
</feature>
<evidence type="ECO:0000313" key="5">
    <source>
        <dbReference type="EMBL" id="GJM93970.1"/>
    </source>
</evidence>
<evidence type="ECO:0000256" key="2">
    <source>
        <dbReference type="ARBA" id="ARBA00023242"/>
    </source>
</evidence>
<dbReference type="PANTHER" id="PTHR15835:SF6">
    <property type="entry name" value="ZINC FINGER C3HC-TYPE PROTEIN 1"/>
    <property type="match status" value="1"/>
</dbReference>
<sequence>MAAAGSGGGGDIGAESERRLKKAMDKLYHFPKPKTSSTGSKPSSSSSTSAPSFGRAAADEARRFGVVRGSRLPPQVTAMSAISPPPPCRPWDRADLMRRLASFKAMTWFAKPKVISPVNCARRGWINIEPDVITCEACGARLLFSTPSSWTTQQVEKAAAVFSLKLDTGHKLLCPWIDNICDESLALFPPTPPPVLVENYYECFSSLLRLSALPRISCSSLEIMKKRTPQLEQFLSEPFSSSVILKRKFMLTEDSTVKDLDDAFQDADTYYQSDLFNSLSWFQSLDKKQGGSRSDADKGTDVCEASSEEGTTGSLARKCITSTDVAVEQQGPEPKSPPVEGARIENSDAENLTETHAYNSMPTEVGTITKSFLDREKSACKPSDKQGLYDRLNEFDPIKQHRTFCPWIAPDDGESSPGWRLTLSALLAQDKRSDGDSRVEVETSFLDEEDDPITSVRKLFMSPPPKRLRLHQSEKI</sequence>
<feature type="compositionally biased region" description="Low complexity" evidence="3">
    <location>
        <begin position="33"/>
        <end position="52"/>
    </location>
</feature>
<proteinExistence type="predicted"/>
<keyword evidence="6" id="KW-1185">Reference proteome</keyword>